<name>A0A6A6YVA0_9PEZI</name>
<protein>
    <submittedName>
        <fullName evidence="1 3">Uncharacterized protein</fullName>
    </submittedName>
</protein>
<dbReference type="EMBL" id="MU003697">
    <property type="protein sequence ID" value="KAF2812449.1"/>
    <property type="molecule type" value="Genomic_DNA"/>
</dbReference>
<dbReference type="RefSeq" id="XP_033579413.1">
    <property type="nucleotide sequence ID" value="XM_033725276.1"/>
</dbReference>
<organism evidence="1">
    <name type="scientific">Mytilinidion resinicola</name>
    <dbReference type="NCBI Taxonomy" id="574789"/>
    <lineage>
        <taxon>Eukaryota</taxon>
        <taxon>Fungi</taxon>
        <taxon>Dikarya</taxon>
        <taxon>Ascomycota</taxon>
        <taxon>Pezizomycotina</taxon>
        <taxon>Dothideomycetes</taxon>
        <taxon>Pleosporomycetidae</taxon>
        <taxon>Mytilinidiales</taxon>
        <taxon>Mytilinidiaceae</taxon>
        <taxon>Mytilinidion</taxon>
    </lineage>
</organism>
<reference evidence="3" key="3">
    <citation type="submission" date="2025-04" db="UniProtKB">
        <authorList>
            <consortium name="RefSeq"/>
        </authorList>
    </citation>
    <scope>IDENTIFICATION</scope>
    <source>
        <strain evidence="3">CBS 304.34</strain>
    </source>
</reference>
<dbReference type="GeneID" id="54466169"/>
<reference evidence="3" key="2">
    <citation type="submission" date="2020-04" db="EMBL/GenBank/DDBJ databases">
        <authorList>
            <consortium name="NCBI Genome Project"/>
        </authorList>
    </citation>
    <scope>NUCLEOTIDE SEQUENCE</scope>
    <source>
        <strain evidence="3">CBS 304.34</strain>
    </source>
</reference>
<evidence type="ECO:0000313" key="3">
    <source>
        <dbReference type="RefSeq" id="XP_033579413.1"/>
    </source>
</evidence>
<reference evidence="1 3" key="1">
    <citation type="journal article" date="2020" name="Stud. Mycol.">
        <title>101 Dothideomycetes genomes: a test case for predicting lifestyles and emergence of pathogens.</title>
        <authorList>
            <person name="Haridas S."/>
            <person name="Albert R."/>
            <person name="Binder M."/>
            <person name="Bloem J."/>
            <person name="Labutti K."/>
            <person name="Salamov A."/>
            <person name="Andreopoulos B."/>
            <person name="Baker S."/>
            <person name="Barry K."/>
            <person name="Bills G."/>
            <person name="Bluhm B."/>
            <person name="Cannon C."/>
            <person name="Castanera R."/>
            <person name="Culley D."/>
            <person name="Daum C."/>
            <person name="Ezra D."/>
            <person name="Gonzalez J."/>
            <person name="Henrissat B."/>
            <person name="Kuo A."/>
            <person name="Liang C."/>
            <person name="Lipzen A."/>
            <person name="Lutzoni F."/>
            <person name="Magnuson J."/>
            <person name="Mondo S."/>
            <person name="Nolan M."/>
            <person name="Ohm R."/>
            <person name="Pangilinan J."/>
            <person name="Park H.-J."/>
            <person name="Ramirez L."/>
            <person name="Alfaro M."/>
            <person name="Sun H."/>
            <person name="Tritt A."/>
            <person name="Yoshinaga Y."/>
            <person name="Zwiers L.-H."/>
            <person name="Turgeon B."/>
            <person name="Goodwin S."/>
            <person name="Spatafora J."/>
            <person name="Crous P."/>
            <person name="Grigoriev I."/>
        </authorList>
    </citation>
    <scope>NUCLEOTIDE SEQUENCE</scope>
    <source>
        <strain evidence="1 3">CBS 304.34</strain>
    </source>
</reference>
<accession>A0A6A6YVA0</accession>
<proteinExistence type="predicted"/>
<evidence type="ECO:0000313" key="1">
    <source>
        <dbReference type="EMBL" id="KAF2812449.1"/>
    </source>
</evidence>
<dbReference type="Proteomes" id="UP000504636">
    <property type="component" value="Unplaced"/>
</dbReference>
<sequence length="119" mass="14010">MCHTEHVYHTPCSHWGRTRFVGDPCIRSRIVNGRHTGCSYIESLGTCNSSDLCHECQYREALGGSWRPFAGISDGGWKEIEEKVRKRSVGLEGYPYDCQGRRLWWFGRNMRRWWGERLR</sequence>
<dbReference type="OrthoDB" id="3788755at2759"/>
<gene>
    <name evidence="1 3" type="ORF">BDZ99DRAFT_518288</name>
</gene>
<evidence type="ECO:0000313" key="2">
    <source>
        <dbReference type="Proteomes" id="UP000504636"/>
    </source>
</evidence>
<dbReference type="AlphaFoldDB" id="A0A6A6YVA0"/>
<keyword evidence="2" id="KW-1185">Reference proteome</keyword>